<sequence>MTQMPRHRVVVGLDGLDEASAAVPFAAREAKTRGCPLLLVGAVGGPLPEVAAKVRRTLPGLVLMGLTTRADLGEIILEESRSARLVVVGRPPAPDAGRYEQVAAHAWCPTIVVPVQPAGEPCGRVLLGVAVTPYDEPAIAFAFEEAELRGIPLDAIHVWSGIPQTAIGDVDPFEYHLTEAHATADRLLAETLGGWVEKYPAVSVMRTPLYDVNPAETLLAASQHADLIVLAANQHGAHTPHLLGPVTRAVLARAACPIAVVRHGAR</sequence>
<protein>
    <submittedName>
        <fullName evidence="3">Universal stress protein</fullName>
    </submittedName>
</protein>
<dbReference type="PRINTS" id="PR01438">
    <property type="entry name" value="UNVRSLSTRESS"/>
</dbReference>
<feature type="domain" description="UspA" evidence="2">
    <location>
        <begin position="124"/>
        <end position="262"/>
    </location>
</feature>
<evidence type="ECO:0000313" key="3">
    <source>
        <dbReference type="EMBL" id="GLH99714.1"/>
    </source>
</evidence>
<dbReference type="Proteomes" id="UP001144280">
    <property type="component" value="Unassembled WGS sequence"/>
</dbReference>
<dbReference type="PANTHER" id="PTHR46268">
    <property type="entry name" value="STRESS RESPONSE PROTEIN NHAX"/>
    <property type="match status" value="1"/>
</dbReference>
<dbReference type="InterPro" id="IPR006015">
    <property type="entry name" value="Universal_stress_UspA"/>
</dbReference>
<dbReference type="SUPFAM" id="SSF52402">
    <property type="entry name" value="Adenine nucleotide alpha hydrolases-like"/>
    <property type="match status" value="2"/>
</dbReference>
<organism evidence="3 4">
    <name type="scientific">Phytohabitans aurantiacus</name>
    <dbReference type="NCBI Taxonomy" id="3016789"/>
    <lineage>
        <taxon>Bacteria</taxon>
        <taxon>Bacillati</taxon>
        <taxon>Actinomycetota</taxon>
        <taxon>Actinomycetes</taxon>
        <taxon>Micromonosporales</taxon>
        <taxon>Micromonosporaceae</taxon>
    </lineage>
</organism>
<keyword evidence="4" id="KW-1185">Reference proteome</keyword>
<comment type="similarity">
    <text evidence="1">Belongs to the universal stress protein A family.</text>
</comment>
<gene>
    <name evidence="3" type="ORF">Pa4123_49900</name>
</gene>
<comment type="caution">
    <text evidence="3">The sequence shown here is derived from an EMBL/GenBank/DDBJ whole genome shotgun (WGS) entry which is preliminary data.</text>
</comment>
<reference evidence="3" key="1">
    <citation type="submission" date="2022-12" db="EMBL/GenBank/DDBJ databases">
        <title>New Phytohabitans aurantiacus sp. RD004123 nov., an actinomycete isolated from soil.</title>
        <authorList>
            <person name="Triningsih D.W."/>
            <person name="Harunari E."/>
            <person name="Igarashi Y."/>
        </authorList>
    </citation>
    <scope>NUCLEOTIDE SEQUENCE</scope>
    <source>
        <strain evidence="3">RD004123</strain>
    </source>
</reference>
<evidence type="ECO:0000259" key="2">
    <source>
        <dbReference type="Pfam" id="PF00582"/>
    </source>
</evidence>
<accession>A0ABQ5QZ59</accession>
<dbReference type="Pfam" id="PF00582">
    <property type="entry name" value="Usp"/>
    <property type="match status" value="1"/>
</dbReference>
<proteinExistence type="inferred from homology"/>
<dbReference type="InterPro" id="IPR006016">
    <property type="entry name" value="UspA"/>
</dbReference>
<dbReference type="Gene3D" id="3.40.50.12370">
    <property type="match status" value="1"/>
</dbReference>
<evidence type="ECO:0000313" key="4">
    <source>
        <dbReference type="Proteomes" id="UP001144280"/>
    </source>
</evidence>
<dbReference type="PANTHER" id="PTHR46268:SF6">
    <property type="entry name" value="UNIVERSAL STRESS PROTEIN UP12"/>
    <property type="match status" value="1"/>
</dbReference>
<dbReference type="EMBL" id="BSDI01000027">
    <property type="protein sequence ID" value="GLH99714.1"/>
    <property type="molecule type" value="Genomic_DNA"/>
</dbReference>
<dbReference type="RefSeq" id="WP_281899564.1">
    <property type="nucleotide sequence ID" value="NZ_BSDI01000027.1"/>
</dbReference>
<evidence type="ECO:0000256" key="1">
    <source>
        <dbReference type="ARBA" id="ARBA00008791"/>
    </source>
</evidence>
<name>A0ABQ5QZ59_9ACTN</name>